<reference evidence="2 3" key="1">
    <citation type="submission" date="2020-02" db="EMBL/GenBank/DDBJ databases">
        <authorList>
            <person name="Kim M.K."/>
        </authorList>
    </citation>
    <scope>NUCLEOTIDE SEQUENCE [LARGE SCALE GENOMIC DNA]</scope>
    <source>
        <strain evidence="2 3">BT327</strain>
    </source>
</reference>
<dbReference type="Proteomes" id="UP000474777">
    <property type="component" value="Unassembled WGS sequence"/>
</dbReference>
<accession>A0A6B3M1L7</accession>
<feature type="compositionally biased region" description="Polar residues" evidence="1">
    <location>
        <begin position="1"/>
        <end position="15"/>
    </location>
</feature>
<name>A0A6B3M1L7_9BACT</name>
<protein>
    <submittedName>
        <fullName evidence="2">Uncharacterized protein</fullName>
    </submittedName>
</protein>
<keyword evidence="3" id="KW-1185">Reference proteome</keyword>
<sequence>MENKQNRNSQPQSNMNQSAQNNPQGNQSSQNMRSQSNQPVSGQSSQGSHMTGSSSSSSNIGNQQSSRSGSSSSGSSSSKIGGMDMNTVTSKLQQFGTTAMNKVNSLSTTQKVVGGSLLALGAGWLAMNSSTKNKYKNKLNTTRSNKFGRSSS</sequence>
<gene>
    <name evidence="2" type="ORF">GXP69_17425</name>
</gene>
<evidence type="ECO:0000313" key="3">
    <source>
        <dbReference type="Proteomes" id="UP000474777"/>
    </source>
</evidence>
<feature type="region of interest" description="Disordered" evidence="1">
    <location>
        <begin position="1"/>
        <end position="88"/>
    </location>
</feature>
<evidence type="ECO:0000313" key="2">
    <source>
        <dbReference type="EMBL" id="NEM99481.1"/>
    </source>
</evidence>
<organism evidence="2 3">
    <name type="scientific">Pontibacter burrus</name>
    <dbReference type="NCBI Taxonomy" id="2704466"/>
    <lineage>
        <taxon>Bacteria</taxon>
        <taxon>Pseudomonadati</taxon>
        <taxon>Bacteroidota</taxon>
        <taxon>Cytophagia</taxon>
        <taxon>Cytophagales</taxon>
        <taxon>Hymenobacteraceae</taxon>
        <taxon>Pontibacter</taxon>
    </lineage>
</organism>
<dbReference type="RefSeq" id="WP_163916685.1">
    <property type="nucleotide sequence ID" value="NZ_JAAGWD010000010.1"/>
</dbReference>
<dbReference type="EMBL" id="JAAGWD010000010">
    <property type="protein sequence ID" value="NEM99481.1"/>
    <property type="molecule type" value="Genomic_DNA"/>
</dbReference>
<proteinExistence type="predicted"/>
<evidence type="ECO:0000256" key="1">
    <source>
        <dbReference type="SAM" id="MobiDB-lite"/>
    </source>
</evidence>
<feature type="compositionally biased region" description="Low complexity" evidence="1">
    <location>
        <begin position="16"/>
        <end position="82"/>
    </location>
</feature>
<comment type="caution">
    <text evidence="2">The sequence shown here is derived from an EMBL/GenBank/DDBJ whole genome shotgun (WGS) entry which is preliminary data.</text>
</comment>
<dbReference type="AlphaFoldDB" id="A0A6B3M1L7"/>